<dbReference type="AlphaFoldDB" id="A0A090NLJ0"/>
<organism evidence="6 7">
    <name type="scientific">Shigella dysenteriae WRSd3</name>
    <dbReference type="NCBI Taxonomy" id="1401327"/>
    <lineage>
        <taxon>Bacteria</taxon>
        <taxon>Pseudomonadati</taxon>
        <taxon>Pseudomonadota</taxon>
        <taxon>Gammaproteobacteria</taxon>
        <taxon>Enterobacterales</taxon>
        <taxon>Enterobacteriaceae</taxon>
        <taxon>Shigella</taxon>
    </lineage>
</organism>
<reference evidence="6 7" key="1">
    <citation type="submission" date="2013-10" db="EMBL/GenBank/DDBJ databases">
        <title>Draft genomes and the virulence plasmids of Sd1617 vaccine constructs: WRSd3 and WRSd5.</title>
        <authorList>
            <person name="Aksomboon Vongsawan A."/>
            <person name="Venkatesan M.M."/>
            <person name="Vaisvil B."/>
            <person name="Emel G."/>
            <person name="Kepatral V."/>
            <person name="Sethabutr O."/>
            <person name="Serichantalergs O."/>
            <person name="Mason C."/>
        </authorList>
    </citation>
    <scope>NUCLEOTIDE SEQUENCE [LARGE SCALE GENOMIC DNA]</scope>
    <source>
        <strain evidence="6 7">WRSd3</strain>
    </source>
</reference>
<keyword evidence="3" id="KW-0428">Leader peptide</keyword>
<gene>
    <name evidence="6" type="ORF">WRSd3_00886</name>
</gene>
<name>A0A090NLJ0_SHIDY</name>
<accession>A0A090NLJ0</accession>
<keyword evidence="5" id="KW-0812">Transmembrane</keyword>
<evidence type="ECO:0000256" key="4">
    <source>
        <dbReference type="ARBA" id="ARBA00033357"/>
    </source>
</evidence>
<dbReference type="InterPro" id="IPR031434">
    <property type="entry name" value="MGTL"/>
</dbReference>
<dbReference type="Pfam" id="PF17059">
    <property type="entry name" value="MGTL"/>
    <property type="match status" value="1"/>
</dbReference>
<proteinExistence type="inferred from homology"/>
<evidence type="ECO:0000256" key="2">
    <source>
        <dbReference type="ARBA" id="ARBA00020089"/>
    </source>
</evidence>
<feature type="transmembrane region" description="Helical" evidence="5">
    <location>
        <begin position="20"/>
        <end position="46"/>
    </location>
</feature>
<evidence type="ECO:0000313" key="6">
    <source>
        <dbReference type="EMBL" id="ESU81226.1"/>
    </source>
</evidence>
<keyword evidence="5" id="KW-1133">Transmembrane helix</keyword>
<comment type="similarity">
    <text evidence="1">Belongs to the MgtL family.</text>
</comment>
<evidence type="ECO:0000313" key="7">
    <source>
        <dbReference type="Proteomes" id="UP000017944"/>
    </source>
</evidence>
<sequence length="62" mass="6991">MHSAMGKVWFIVGLVASRYYIAIDATNIIGFSLLFAALFSLTGGYMEPDPTPLPRRRLKLFR</sequence>
<comment type="caution">
    <text evidence="6">The sequence shown here is derived from an EMBL/GenBank/DDBJ whole genome shotgun (WGS) entry which is preliminary data.</text>
</comment>
<evidence type="ECO:0000256" key="1">
    <source>
        <dbReference type="ARBA" id="ARBA00007042"/>
    </source>
</evidence>
<keyword evidence="5" id="KW-0472">Membrane</keyword>
<dbReference type="Proteomes" id="UP000017944">
    <property type="component" value="Unassembled WGS sequence"/>
</dbReference>
<evidence type="ECO:0000256" key="5">
    <source>
        <dbReference type="SAM" id="Phobius"/>
    </source>
</evidence>
<protein>
    <recommendedName>
        <fullName evidence="2">mgtA leader peptide</fullName>
    </recommendedName>
    <alternativeName>
        <fullName evidence="4">Regulatory leader peptide for mgtA</fullName>
    </alternativeName>
</protein>
<evidence type="ECO:0000256" key="3">
    <source>
        <dbReference type="ARBA" id="ARBA00022623"/>
    </source>
</evidence>
<dbReference type="EMBL" id="AXUT01000070">
    <property type="protein sequence ID" value="ESU81226.1"/>
    <property type="molecule type" value="Genomic_DNA"/>
</dbReference>